<dbReference type="RefSeq" id="WP_341699602.1">
    <property type="nucleotide sequence ID" value="NZ_JBBYHU010000006.1"/>
</dbReference>
<organism evidence="3 4">
    <name type="scientific">Flavobacterium flavipallidum</name>
    <dbReference type="NCBI Taxonomy" id="3139140"/>
    <lineage>
        <taxon>Bacteria</taxon>
        <taxon>Pseudomonadati</taxon>
        <taxon>Bacteroidota</taxon>
        <taxon>Flavobacteriia</taxon>
        <taxon>Flavobacteriales</taxon>
        <taxon>Flavobacteriaceae</taxon>
        <taxon>Flavobacterium</taxon>
    </lineage>
</organism>
<feature type="domain" description="Peptidase S9 prolyl oligopeptidase catalytic" evidence="2">
    <location>
        <begin position="684"/>
        <end position="852"/>
    </location>
</feature>
<dbReference type="Pfam" id="PF00326">
    <property type="entry name" value="Peptidase_S9"/>
    <property type="match status" value="1"/>
</dbReference>
<sequence>MNKSISKTNSLIIFLFLIFNGYAQEKKLPLTAAEFHKWPGLIREKISDNGQWISFVLSYRNDQDSLFIQNTANNQRLSFPKGKDMQFSPDGNWAMVSSPQQMALVNLKNNQTETISDVVKNEFSANSRFCSFLQKGNRLQIVDLKKGKKQYFSAVSSFAFNPKNKLAVIDSLGVSIIEPDADFSRKRIFEKEPSSISNLLWNNAGTGLIFIEEIPKKASPASYALLYYDLQLQQRFILDTGNKPELDDLLLVKPGPLTKIVFSADDQLIFFYMAPQSELETNTEPIEVWDTSLPLEFPRQRYSGDTKKLPKRVYWNPKTNEIQKISTNELPDLMLSLSRNMGIAFNPLQYEPSFKIDAPIDLYVVDIKKQTQKLFLKKYEYYRQFLGISPDERYISYFKDKNWWIYDCQTDNHRNLTAKLKLPFHEIDYDRPAPAMPYGNPCWTDDGKIILYDQYDIWLLGVDGSAERITHGRENKTTYRIPFSEIPQFRPYSHFNIGRPPLSLAKGLVLSTIGANKNSGYSLYYPNKKLQRLSYDAVLASSFHKAVRNNSYLFVEQASNIPPRIKVGNSFSKAPITLFQSSPQYVNYELPKAELLSYTSKNNSPLQATLYYPKDYDPNKKYPMIVFIYEKLSGDFHVFLGNNYFDGLGFHPINYNLDGYLVLFPDIEYEIGKPAQSTWDCVESGINAVAAKGIVDMNHLGIIGHSFGGYEVNCILTMTSLFKAAVSGAGISDLISTYFHFHPDTEISNMWRIEAQQFRMGKSFFEDQQRYLKNSPIFQSENITTPLLLWSGKADGNVVPSQSMELYMSLRRQNKKALLLLYPNEPHKLTNPDNQSDLKNRIKNWFDHYLKKEPIE</sequence>
<name>A0ABU9HJR0_9FLAO</name>
<dbReference type="PANTHER" id="PTHR42776">
    <property type="entry name" value="SERINE PEPTIDASE S9 FAMILY MEMBER"/>
    <property type="match status" value="1"/>
</dbReference>
<dbReference type="Gene3D" id="2.120.10.30">
    <property type="entry name" value="TolB, C-terminal domain"/>
    <property type="match status" value="1"/>
</dbReference>
<evidence type="ECO:0000259" key="2">
    <source>
        <dbReference type="Pfam" id="PF00326"/>
    </source>
</evidence>
<evidence type="ECO:0000313" key="4">
    <source>
        <dbReference type="Proteomes" id="UP001398556"/>
    </source>
</evidence>
<comment type="caution">
    <text evidence="3">The sequence shown here is derived from an EMBL/GenBank/DDBJ whole genome shotgun (WGS) entry which is preliminary data.</text>
</comment>
<proteinExistence type="predicted"/>
<accession>A0ABU9HJR0</accession>
<dbReference type="SUPFAM" id="SSF53474">
    <property type="entry name" value="alpha/beta-Hydrolases"/>
    <property type="match status" value="1"/>
</dbReference>
<reference evidence="3 4" key="1">
    <citation type="submission" date="2024-04" db="EMBL/GenBank/DDBJ databases">
        <title>Flavobacterium sp. DGU99 16S ribosomal RNA gene Genome sequencing and assembly.</title>
        <authorList>
            <person name="Park S."/>
        </authorList>
    </citation>
    <scope>NUCLEOTIDE SEQUENCE [LARGE SCALE GENOMIC DNA]</scope>
    <source>
        <strain evidence="3 4">DGU99</strain>
    </source>
</reference>
<dbReference type="Proteomes" id="UP001398556">
    <property type="component" value="Unassembled WGS sequence"/>
</dbReference>
<dbReference type="PANTHER" id="PTHR42776:SF27">
    <property type="entry name" value="DIPEPTIDYL PEPTIDASE FAMILY MEMBER 6"/>
    <property type="match status" value="1"/>
</dbReference>
<dbReference type="SUPFAM" id="SSF82171">
    <property type="entry name" value="DPP6 N-terminal domain-like"/>
    <property type="match status" value="1"/>
</dbReference>
<dbReference type="Gene3D" id="3.40.50.1820">
    <property type="entry name" value="alpha/beta hydrolase"/>
    <property type="match status" value="1"/>
</dbReference>
<evidence type="ECO:0000313" key="3">
    <source>
        <dbReference type="EMBL" id="MEL1240358.1"/>
    </source>
</evidence>
<evidence type="ECO:0000256" key="1">
    <source>
        <dbReference type="ARBA" id="ARBA00022801"/>
    </source>
</evidence>
<keyword evidence="4" id="KW-1185">Reference proteome</keyword>
<dbReference type="InterPro" id="IPR001375">
    <property type="entry name" value="Peptidase_S9_cat"/>
</dbReference>
<dbReference type="EMBL" id="JBBYHU010000006">
    <property type="protein sequence ID" value="MEL1240358.1"/>
    <property type="molecule type" value="Genomic_DNA"/>
</dbReference>
<dbReference type="InterPro" id="IPR029058">
    <property type="entry name" value="AB_hydrolase_fold"/>
</dbReference>
<gene>
    <name evidence="3" type="ORF">AAEO59_04790</name>
</gene>
<keyword evidence="1" id="KW-0378">Hydrolase</keyword>
<dbReference type="InterPro" id="IPR011042">
    <property type="entry name" value="6-blade_b-propeller_TolB-like"/>
</dbReference>
<protein>
    <submittedName>
        <fullName evidence="3">Prolyl oligopeptidase family serine peptidase</fullName>
    </submittedName>
</protein>